<dbReference type="AlphaFoldDB" id="A0A9P4LVI6"/>
<evidence type="ECO:0000313" key="1">
    <source>
        <dbReference type="EMBL" id="KAF2036764.1"/>
    </source>
</evidence>
<accession>A0A9P4LVI6</accession>
<keyword evidence="2" id="KW-1185">Reference proteome</keyword>
<sequence>MARTLDTTHNAKGTKQATDLSNEYSRKNLSFDSDALSAIVGALNTLADARPANLHHWAIPFCQYQRNPSDVNSLLSSPSDHDENSLTNWAFVAMGLIWYLEQPSSRRGGFPSWSVLGWKGSIHWGTGEFYTLSPPQFACFESSPRSYDAPSPQDLLTCAFVRNKISGVEFGIHAMTVPSHRTTFERLKSQAFQSSGVYFSGHNYIALPYNSTSELLVKPS</sequence>
<proteinExistence type="predicted"/>
<organism evidence="1 2">
    <name type="scientific">Setomelanomma holmii</name>
    <dbReference type="NCBI Taxonomy" id="210430"/>
    <lineage>
        <taxon>Eukaryota</taxon>
        <taxon>Fungi</taxon>
        <taxon>Dikarya</taxon>
        <taxon>Ascomycota</taxon>
        <taxon>Pezizomycotina</taxon>
        <taxon>Dothideomycetes</taxon>
        <taxon>Pleosporomycetidae</taxon>
        <taxon>Pleosporales</taxon>
        <taxon>Pleosporineae</taxon>
        <taxon>Phaeosphaeriaceae</taxon>
        <taxon>Setomelanomma</taxon>
    </lineage>
</organism>
<comment type="caution">
    <text evidence="1">The sequence shown here is derived from an EMBL/GenBank/DDBJ whole genome shotgun (WGS) entry which is preliminary data.</text>
</comment>
<protein>
    <submittedName>
        <fullName evidence="1">Uncharacterized protein</fullName>
    </submittedName>
</protein>
<dbReference type="Proteomes" id="UP000799777">
    <property type="component" value="Unassembled WGS sequence"/>
</dbReference>
<gene>
    <name evidence="1" type="ORF">EK21DRAFT_83697</name>
</gene>
<dbReference type="EMBL" id="ML978154">
    <property type="protein sequence ID" value="KAF2036764.1"/>
    <property type="molecule type" value="Genomic_DNA"/>
</dbReference>
<reference evidence="1" key="1">
    <citation type="journal article" date="2020" name="Stud. Mycol.">
        <title>101 Dothideomycetes genomes: a test case for predicting lifestyles and emergence of pathogens.</title>
        <authorList>
            <person name="Haridas S."/>
            <person name="Albert R."/>
            <person name="Binder M."/>
            <person name="Bloem J."/>
            <person name="Labutti K."/>
            <person name="Salamov A."/>
            <person name="Andreopoulos B."/>
            <person name="Baker S."/>
            <person name="Barry K."/>
            <person name="Bills G."/>
            <person name="Bluhm B."/>
            <person name="Cannon C."/>
            <person name="Castanera R."/>
            <person name="Culley D."/>
            <person name="Daum C."/>
            <person name="Ezra D."/>
            <person name="Gonzalez J."/>
            <person name="Henrissat B."/>
            <person name="Kuo A."/>
            <person name="Liang C."/>
            <person name="Lipzen A."/>
            <person name="Lutzoni F."/>
            <person name="Magnuson J."/>
            <person name="Mondo S."/>
            <person name="Nolan M."/>
            <person name="Ohm R."/>
            <person name="Pangilinan J."/>
            <person name="Park H.-J."/>
            <person name="Ramirez L."/>
            <person name="Alfaro M."/>
            <person name="Sun H."/>
            <person name="Tritt A."/>
            <person name="Yoshinaga Y."/>
            <person name="Zwiers L.-H."/>
            <person name="Turgeon B."/>
            <person name="Goodwin S."/>
            <person name="Spatafora J."/>
            <person name="Crous P."/>
            <person name="Grigoriev I."/>
        </authorList>
    </citation>
    <scope>NUCLEOTIDE SEQUENCE</scope>
    <source>
        <strain evidence="1">CBS 110217</strain>
    </source>
</reference>
<name>A0A9P4LVI6_9PLEO</name>
<evidence type="ECO:0000313" key="2">
    <source>
        <dbReference type="Proteomes" id="UP000799777"/>
    </source>
</evidence>
<dbReference type="OrthoDB" id="3662167at2759"/>